<dbReference type="Gene3D" id="3.30.450.180">
    <property type="match status" value="1"/>
</dbReference>
<accession>A0A0K1JJG9</accession>
<dbReference type="SUPFAM" id="SSF47413">
    <property type="entry name" value="lambda repressor-like DNA-binding domains"/>
    <property type="match status" value="1"/>
</dbReference>
<dbReference type="AlphaFoldDB" id="A0A0K1JJG9"/>
<dbReference type="PANTHER" id="PTHR35010:SF2">
    <property type="entry name" value="BLL4672 PROTEIN"/>
    <property type="match status" value="1"/>
</dbReference>
<dbReference type="CDD" id="cd00093">
    <property type="entry name" value="HTH_XRE"/>
    <property type="match status" value="1"/>
</dbReference>
<dbReference type="PROSITE" id="PS50943">
    <property type="entry name" value="HTH_CROC1"/>
    <property type="match status" value="1"/>
</dbReference>
<reference evidence="2 3" key="1">
    <citation type="submission" date="2015-03" db="EMBL/GenBank/DDBJ databases">
        <title>Luteipulveratus halotolerans sp. nov., a novel actinobacterium (Dermacoccaceae) from Sarawak, Malaysia.</title>
        <authorList>
            <person name="Juboi H."/>
            <person name="Basik A."/>
            <person name="Shamsul S.S."/>
            <person name="Arnold P."/>
            <person name="Schmitt E.K."/>
            <person name="Sanglier J.-J."/>
            <person name="Yeo T."/>
        </authorList>
    </citation>
    <scope>NUCLEOTIDE SEQUENCE [LARGE SCALE GENOMIC DNA]</scope>
    <source>
        <strain evidence="2 3">MN07-A0370</strain>
    </source>
</reference>
<dbReference type="STRING" id="571913.VV02_14030"/>
<dbReference type="Gene3D" id="1.10.260.40">
    <property type="entry name" value="lambda repressor-like DNA-binding domains"/>
    <property type="match status" value="1"/>
</dbReference>
<proteinExistence type="predicted"/>
<protein>
    <submittedName>
        <fullName evidence="2">XRE family transcriptional regulator</fullName>
    </submittedName>
</protein>
<dbReference type="RefSeq" id="WP_052592358.1">
    <property type="nucleotide sequence ID" value="NZ_CP011112.1"/>
</dbReference>
<evidence type="ECO:0000313" key="2">
    <source>
        <dbReference type="EMBL" id="AKU16723.1"/>
    </source>
</evidence>
<keyword evidence="3" id="KW-1185">Reference proteome</keyword>
<dbReference type="Pfam" id="PF13560">
    <property type="entry name" value="HTH_31"/>
    <property type="match status" value="1"/>
</dbReference>
<dbReference type="Proteomes" id="UP000066480">
    <property type="component" value="Chromosome"/>
</dbReference>
<dbReference type="PANTHER" id="PTHR35010">
    <property type="entry name" value="BLL4672 PROTEIN-RELATED"/>
    <property type="match status" value="1"/>
</dbReference>
<dbReference type="Pfam" id="PF17765">
    <property type="entry name" value="MLTR_LBD"/>
    <property type="match status" value="1"/>
</dbReference>
<dbReference type="SMART" id="SM00530">
    <property type="entry name" value="HTH_XRE"/>
    <property type="match status" value="1"/>
</dbReference>
<dbReference type="InterPro" id="IPR001387">
    <property type="entry name" value="Cro/C1-type_HTH"/>
</dbReference>
<organism evidence="2 3">
    <name type="scientific">Luteipulveratus mongoliensis</name>
    <dbReference type="NCBI Taxonomy" id="571913"/>
    <lineage>
        <taxon>Bacteria</taxon>
        <taxon>Bacillati</taxon>
        <taxon>Actinomycetota</taxon>
        <taxon>Actinomycetes</taxon>
        <taxon>Micrococcales</taxon>
        <taxon>Dermacoccaceae</taxon>
        <taxon>Luteipulveratus</taxon>
    </lineage>
</organism>
<dbReference type="EMBL" id="CP011112">
    <property type="protein sequence ID" value="AKU16723.1"/>
    <property type="molecule type" value="Genomic_DNA"/>
</dbReference>
<dbReference type="InterPro" id="IPR010982">
    <property type="entry name" value="Lambda_DNA-bd_dom_sf"/>
</dbReference>
<dbReference type="PATRIC" id="fig|571913.6.peg.2850"/>
<name>A0A0K1JJG9_9MICO</name>
<sequence>MDRTSLADFLRRRRERLDPQEVGLSPTARRRTPGLRREEVAALAGMSVDYVVRLEQGRAPHPSDQMLTALARALRLGDDERDHLFVLAGSSPPLRTTRHAAVRSGVLHLLDAVSDSGMFVSSDLGRLLAANSLAVNLLGHGPGGVAREDSAVWQWFTDPASRERTPPEDYEDRSRVWASDLRAATTRRPDDPEVTGMVEALLQRSEEFAAVWARHEVAVRHADHKRIIHPQVGLLELDCETLVLPEADQRLVVLTASPGSAAYERLRLLRVIGEQAFDTV</sequence>
<evidence type="ECO:0000313" key="3">
    <source>
        <dbReference type="Proteomes" id="UP000066480"/>
    </source>
</evidence>
<feature type="domain" description="HTH cro/C1-type" evidence="1">
    <location>
        <begin position="34"/>
        <end position="81"/>
    </location>
</feature>
<dbReference type="GO" id="GO:0003677">
    <property type="term" value="F:DNA binding"/>
    <property type="evidence" value="ECO:0007669"/>
    <property type="project" value="InterPro"/>
</dbReference>
<dbReference type="KEGG" id="lmoi:VV02_14030"/>
<dbReference type="OrthoDB" id="3518652at2"/>
<evidence type="ECO:0000259" key="1">
    <source>
        <dbReference type="PROSITE" id="PS50943"/>
    </source>
</evidence>
<dbReference type="InterPro" id="IPR041413">
    <property type="entry name" value="MLTR_LBD"/>
</dbReference>
<gene>
    <name evidence="2" type="ORF">VV02_14030</name>
</gene>